<feature type="region of interest" description="Disordered" evidence="2">
    <location>
        <begin position="561"/>
        <end position="594"/>
    </location>
</feature>
<dbReference type="EMBL" id="BK015709">
    <property type="protein sequence ID" value="DAE21166.1"/>
    <property type="molecule type" value="Genomic_DNA"/>
</dbReference>
<organism evidence="3">
    <name type="scientific">Siphoviridae sp. ct6oU4</name>
    <dbReference type="NCBI Taxonomy" id="2826299"/>
    <lineage>
        <taxon>Viruses</taxon>
        <taxon>Duplodnaviria</taxon>
        <taxon>Heunggongvirae</taxon>
        <taxon>Uroviricota</taxon>
        <taxon>Caudoviricetes</taxon>
    </lineage>
</organism>
<accession>A0A8S5QPL1</accession>
<proteinExistence type="predicted"/>
<keyword evidence="1" id="KW-0175">Coiled coil</keyword>
<feature type="coiled-coil region" evidence="1">
    <location>
        <begin position="527"/>
        <end position="554"/>
    </location>
</feature>
<sequence>MAKTIPFNIKIRIDGKDVVVSSRRDVERLGEALNASTQRANRFRDSMIKWSAISSTVGNVYSSLQNLTNIMGGYIAKANAATEAQTKLTTVMRQRMSATAEDVASVNAAVAAQSKLGVVGGTVQRSGLQQLATFASHKRTLTALLPAMNNLLTQQKGLNATSEDAVGIANLLGKALQGQTGALRRVGITFSETQEKALKAGNEGERAAMLAEIITQNVGNMNAELAKTDAGKAKQLANSFGGVMVNIGKTLMPYQSMIAQFGQLGMAVTGVVQFGTALAGCGRAAAGAVTKLLKWGPVSQVVRQASVGMGAVLEVLIGKLRGVEVGATTTATAIRTLKVASVVGLALAALSAIIYGVSKTLEQSKQALSAEAVAKQTNKQLTEQLTERLKDSKAAVADNMAQLYKDIAVTKDWNGTKAQEKKKVEELNSRYGETMGYFSSVSEWYKALTENSQAYCDQLTIEATMRALANQAATNNMKLDDLEEKRKKASTVRQTLAQQHPFLYGMMVAEGANLDTMHKGIRGTSERERIDAQIKAVKADNLRLKQQMAAYAKKGQAITFKVKGSPEPPTTTTTTTHTTPTTPTTPAPTANDVVDEPEITDGILSIRQLDELVEKLYADLLALPDTKVKEALDIQDDIDTLEDYRKKLETLQRMRYERSGGLKADMGASGTIGGNVAGNTAQVDLAALVRPVLPSAEELEAKKKELKGVSGFDIIAKIDLRNNEAEDLRRQLETVAAAVDAGEIGREMGEMLADGINKQLAGIGKVPLRFGKILRNTDSVKERMDKAADAINQVGSALQGMGSAFELPELNIAGTIAQAIATTAMGFAQASANEGKKGNLWEWVAASAVGMAQLMAIISAVKGSTGYATGGIVGGNSYTGDRIPVRVNSGEMILNRWQQKRLWDVANGLGSVPQVGSVRPSIGAGSIAQATVHVSVSGRLVGQGRQLVAVIGNERKARGKAGWRLPWE</sequence>
<reference evidence="3" key="1">
    <citation type="journal article" date="2021" name="Proc. Natl. Acad. Sci. U.S.A.">
        <title>A Catalog of Tens of Thousands of Viruses from Human Metagenomes Reveals Hidden Associations with Chronic Diseases.</title>
        <authorList>
            <person name="Tisza M.J."/>
            <person name="Buck C.B."/>
        </authorList>
    </citation>
    <scope>NUCLEOTIDE SEQUENCE</scope>
    <source>
        <strain evidence="3">Ct6oU4</strain>
    </source>
</reference>
<feature type="coiled-coil region" evidence="1">
    <location>
        <begin position="465"/>
        <end position="499"/>
    </location>
</feature>
<evidence type="ECO:0000313" key="3">
    <source>
        <dbReference type="EMBL" id="DAE21166.1"/>
    </source>
</evidence>
<evidence type="ECO:0000256" key="1">
    <source>
        <dbReference type="SAM" id="Coils"/>
    </source>
</evidence>
<protein>
    <submittedName>
        <fullName evidence="3">Tail length tape measure protein</fullName>
    </submittedName>
</protein>
<name>A0A8S5QPL1_9CAUD</name>
<evidence type="ECO:0000256" key="2">
    <source>
        <dbReference type="SAM" id="MobiDB-lite"/>
    </source>
</evidence>
<feature type="compositionally biased region" description="Low complexity" evidence="2">
    <location>
        <begin position="570"/>
        <end position="589"/>
    </location>
</feature>